<dbReference type="AlphaFoldDB" id="A0A2W7HY57"/>
<dbReference type="SFLD" id="SFLDS00003">
    <property type="entry name" value="Haloacid_Dehalogenase"/>
    <property type="match status" value="1"/>
</dbReference>
<dbReference type="FunFam" id="2.70.150.10:FF:000042">
    <property type="entry name" value="Plasma membrane ATPase"/>
    <property type="match status" value="1"/>
</dbReference>
<keyword evidence="5" id="KW-0547">Nucleotide-binding</keyword>
<evidence type="ECO:0000256" key="6">
    <source>
        <dbReference type="ARBA" id="ARBA00022840"/>
    </source>
</evidence>
<keyword evidence="9 10" id="KW-0472">Membrane</keyword>
<feature type="transmembrane region" description="Helical" evidence="10">
    <location>
        <begin position="650"/>
        <end position="675"/>
    </location>
</feature>
<proteinExistence type="inferred from homology"/>
<keyword evidence="8 10" id="KW-1133">Transmembrane helix</keyword>
<feature type="transmembrane region" description="Helical" evidence="10">
    <location>
        <begin position="714"/>
        <end position="733"/>
    </location>
</feature>
<evidence type="ECO:0000256" key="7">
    <source>
        <dbReference type="ARBA" id="ARBA00022967"/>
    </source>
</evidence>
<comment type="caution">
    <text evidence="12">The sequence shown here is derived from an EMBL/GenBank/DDBJ whole genome shotgun (WGS) entry which is preliminary data.</text>
</comment>
<name>A0A2W7HY57_9PROT</name>
<dbReference type="SFLD" id="SFLDF00027">
    <property type="entry name" value="p-type_atpase"/>
    <property type="match status" value="1"/>
</dbReference>
<dbReference type="Proteomes" id="UP000249688">
    <property type="component" value="Unassembled WGS sequence"/>
</dbReference>
<dbReference type="NCBIfam" id="TIGR01494">
    <property type="entry name" value="ATPase_P-type"/>
    <property type="match status" value="2"/>
</dbReference>
<evidence type="ECO:0000259" key="11">
    <source>
        <dbReference type="SMART" id="SM00831"/>
    </source>
</evidence>
<evidence type="ECO:0000256" key="5">
    <source>
        <dbReference type="ARBA" id="ARBA00022741"/>
    </source>
</evidence>
<feature type="transmembrane region" description="Helical" evidence="10">
    <location>
        <begin position="218"/>
        <end position="237"/>
    </location>
</feature>
<comment type="similarity">
    <text evidence="2">Belongs to the cation transport ATPase (P-type) (TC 3.A.3) family. Type IIIA subfamily.</text>
</comment>
<feature type="domain" description="Cation-transporting P-type ATPase N-terminal" evidence="11">
    <location>
        <begin position="3"/>
        <end position="64"/>
    </location>
</feature>
<feature type="transmembrane region" description="Helical" evidence="10">
    <location>
        <begin position="243"/>
        <end position="267"/>
    </location>
</feature>
<keyword evidence="6" id="KW-0067">ATP-binding</keyword>
<evidence type="ECO:0000313" key="12">
    <source>
        <dbReference type="EMBL" id="PZW37618.1"/>
    </source>
</evidence>
<dbReference type="SUPFAM" id="SSF56784">
    <property type="entry name" value="HAD-like"/>
    <property type="match status" value="1"/>
</dbReference>
<dbReference type="SUPFAM" id="SSF81653">
    <property type="entry name" value="Calcium ATPase, transduction domain A"/>
    <property type="match status" value="1"/>
</dbReference>
<dbReference type="RefSeq" id="WP_111400565.1">
    <property type="nucleotide sequence ID" value="NZ_QKYU01000045.1"/>
</dbReference>
<keyword evidence="7" id="KW-1278">Translocase</keyword>
<dbReference type="InterPro" id="IPR023214">
    <property type="entry name" value="HAD_sf"/>
</dbReference>
<dbReference type="Pfam" id="PF00702">
    <property type="entry name" value="Hydrolase"/>
    <property type="match status" value="1"/>
</dbReference>
<dbReference type="GO" id="GO:0016020">
    <property type="term" value="C:membrane"/>
    <property type="evidence" value="ECO:0007669"/>
    <property type="project" value="UniProtKB-SubCell"/>
</dbReference>
<dbReference type="PRINTS" id="PR00120">
    <property type="entry name" value="HATPASE"/>
</dbReference>
<accession>A0A2W7HY57</accession>
<dbReference type="Gene3D" id="2.70.150.10">
    <property type="entry name" value="Calcium-transporting ATPase, cytoplasmic transduction domain A"/>
    <property type="match status" value="1"/>
</dbReference>
<dbReference type="SUPFAM" id="SSF81665">
    <property type="entry name" value="Calcium ATPase, transmembrane domain M"/>
    <property type="match status" value="1"/>
</dbReference>
<dbReference type="InterPro" id="IPR004014">
    <property type="entry name" value="ATPase_P-typ_cation-transptr_N"/>
</dbReference>
<dbReference type="InterPro" id="IPR023298">
    <property type="entry name" value="ATPase_P-typ_TM_dom_sf"/>
</dbReference>
<evidence type="ECO:0000256" key="1">
    <source>
        <dbReference type="ARBA" id="ARBA00004141"/>
    </source>
</evidence>
<dbReference type="PRINTS" id="PR00119">
    <property type="entry name" value="CATATPASE"/>
</dbReference>
<dbReference type="PROSITE" id="PS00154">
    <property type="entry name" value="ATPASE_E1_E2"/>
    <property type="match status" value="1"/>
</dbReference>
<evidence type="ECO:0000256" key="2">
    <source>
        <dbReference type="ARBA" id="ARBA00008804"/>
    </source>
</evidence>
<dbReference type="EMBL" id="QKYU01000045">
    <property type="protein sequence ID" value="PZW37618.1"/>
    <property type="molecule type" value="Genomic_DNA"/>
</dbReference>
<dbReference type="InterPro" id="IPR059000">
    <property type="entry name" value="ATPase_P-type_domA"/>
</dbReference>
<dbReference type="OrthoDB" id="391538at2"/>
<dbReference type="GO" id="GO:0005524">
    <property type="term" value="F:ATP binding"/>
    <property type="evidence" value="ECO:0007669"/>
    <property type="project" value="UniProtKB-KW"/>
</dbReference>
<dbReference type="InterPro" id="IPR008250">
    <property type="entry name" value="ATPase_P-typ_transduc_dom_A_sf"/>
</dbReference>
<dbReference type="PANTHER" id="PTHR42861">
    <property type="entry name" value="CALCIUM-TRANSPORTING ATPASE"/>
    <property type="match status" value="1"/>
</dbReference>
<keyword evidence="3" id="KW-0597">Phosphoprotein</keyword>
<dbReference type="Pfam" id="PF00690">
    <property type="entry name" value="Cation_ATPase_N"/>
    <property type="match status" value="1"/>
</dbReference>
<feature type="transmembrane region" description="Helical" evidence="10">
    <location>
        <begin position="739"/>
        <end position="760"/>
    </location>
</feature>
<evidence type="ECO:0000256" key="4">
    <source>
        <dbReference type="ARBA" id="ARBA00022692"/>
    </source>
</evidence>
<dbReference type="InterPro" id="IPR044492">
    <property type="entry name" value="P_typ_ATPase_HD_dom"/>
</dbReference>
<dbReference type="InterPro" id="IPR036412">
    <property type="entry name" value="HAD-like_sf"/>
</dbReference>
<evidence type="ECO:0000256" key="10">
    <source>
        <dbReference type="SAM" id="Phobius"/>
    </source>
</evidence>
<keyword evidence="4 10" id="KW-0812">Transmembrane</keyword>
<reference evidence="12 13" key="1">
    <citation type="submission" date="2018-06" db="EMBL/GenBank/DDBJ databases">
        <title>Genomic Encyclopedia of Archaeal and Bacterial Type Strains, Phase II (KMG-II): from individual species to whole genera.</title>
        <authorList>
            <person name="Goeker M."/>
        </authorList>
    </citation>
    <scope>NUCLEOTIDE SEQUENCE [LARGE SCALE GENOMIC DNA]</scope>
    <source>
        <strain evidence="12 13">DSM 24525</strain>
    </source>
</reference>
<protein>
    <submittedName>
        <fullName evidence="12">H+-transporting ATPase</fullName>
    </submittedName>
</protein>
<dbReference type="GO" id="GO:0016887">
    <property type="term" value="F:ATP hydrolysis activity"/>
    <property type="evidence" value="ECO:0007669"/>
    <property type="project" value="InterPro"/>
</dbReference>
<evidence type="ECO:0000256" key="8">
    <source>
        <dbReference type="ARBA" id="ARBA00022989"/>
    </source>
</evidence>
<dbReference type="Gene3D" id="3.40.50.1000">
    <property type="entry name" value="HAD superfamily/HAD-like"/>
    <property type="match status" value="1"/>
</dbReference>
<dbReference type="InterPro" id="IPR018303">
    <property type="entry name" value="ATPase_P-typ_P_site"/>
</dbReference>
<gene>
    <name evidence="12" type="ORF">C8P66_14518</name>
</gene>
<dbReference type="Gene3D" id="3.40.1110.10">
    <property type="entry name" value="Calcium-transporting ATPase, cytoplasmic domain N"/>
    <property type="match status" value="1"/>
</dbReference>
<dbReference type="GO" id="GO:0015662">
    <property type="term" value="F:P-type ion transporter activity"/>
    <property type="evidence" value="ECO:0007669"/>
    <property type="project" value="UniProtKB-ARBA"/>
</dbReference>
<dbReference type="InterPro" id="IPR023299">
    <property type="entry name" value="ATPase_P-typ_cyto_dom_N"/>
</dbReference>
<organism evidence="12 13">
    <name type="scientific">Humitalea rosea</name>
    <dbReference type="NCBI Taxonomy" id="990373"/>
    <lineage>
        <taxon>Bacteria</taxon>
        <taxon>Pseudomonadati</taxon>
        <taxon>Pseudomonadota</taxon>
        <taxon>Alphaproteobacteria</taxon>
        <taxon>Acetobacterales</taxon>
        <taxon>Roseomonadaceae</taxon>
        <taxon>Humitalea</taxon>
    </lineage>
</organism>
<dbReference type="SFLD" id="SFLDG00002">
    <property type="entry name" value="C1.7:_P-type_atpase_like"/>
    <property type="match status" value="1"/>
</dbReference>
<comment type="subcellular location">
    <subcellularLocation>
        <location evidence="1">Membrane</location>
        <topology evidence="1">Multi-pass membrane protein</topology>
    </subcellularLocation>
</comment>
<keyword evidence="13" id="KW-1185">Reference proteome</keyword>
<evidence type="ECO:0000256" key="9">
    <source>
        <dbReference type="ARBA" id="ARBA00023136"/>
    </source>
</evidence>
<dbReference type="InterPro" id="IPR001757">
    <property type="entry name" value="P_typ_ATPase"/>
</dbReference>
<dbReference type="Pfam" id="PF00122">
    <property type="entry name" value="E1-E2_ATPase"/>
    <property type="match status" value="1"/>
</dbReference>
<dbReference type="Gene3D" id="1.20.1110.10">
    <property type="entry name" value="Calcium-transporting ATPase, transmembrane domain"/>
    <property type="match status" value="1"/>
</dbReference>
<sequence length="774" mass="80609">MSTLAPYPAIGLTSGEAGRRLAANGPNVVQDVVQHPINRALKKFWAPVPWMLEAAVVLQLVLGEYVEASVIAFLLVFNAGLGFFQEGRAQATLDALKSRLAVTASALRDGVWETLPAPELVQGDVVKLSLGAVVPADVRLIEGAVLVDQSMLTGESVPTEAEPGFETYAGALIRRGEAVAEVIATGARTKFGLSAQLIRAAHVESTEQKAIFRVVRNLAFFNGGVTVLLIAYSIHLAMPLSQIAPLVLVAVLASIPVALPSMFTLAATVGARAVARRGVLPTHLSTLDEAAGMDVLCADKTGTLTRNELAVTACRALQGFDEAQVLAMATLASSDGGADPLDAAIRAASKPADLARWKLVSFTPFDPTRKMSEAAAIDAEGASMRIVKGAFAAVSATAEASPPAAAIVEELQAKGFRVLVVALGAAEPLRIAGVIALSDPPREDSAALIAQLRGLGVRTVMVTGDAPVTARVVADAVGITGPICTIAPLPAEIRAEDFGVFAGVLPEDKYALVQAFQRGGHVVGMCGDGANDAPALRQAQMGIAVFSATDVAKSAAGIVLTEPGLGGVVAAVQEGRATFQRILTFTFRSIIHKVVQVLFLLAGLVISGTAILTPLLMVMMMVAGDFFALSSATDNVRPSPLPNVWRVGNLTIAGVVLGFCDLVFCIASLAVGRFILHLDSAALRTLAVVTLVYSGQAVFYVSRERRHLWSSRPGAWLVVSSVLDIALFSTLATRGGLMAPLPAVIVASVFGAAVVLAICLDTVKVILFRRLAIA</sequence>
<dbReference type="SMART" id="SM00831">
    <property type="entry name" value="Cation_ATPase_N"/>
    <property type="match status" value="1"/>
</dbReference>
<evidence type="ECO:0000313" key="13">
    <source>
        <dbReference type="Proteomes" id="UP000249688"/>
    </source>
</evidence>
<evidence type="ECO:0000256" key="3">
    <source>
        <dbReference type="ARBA" id="ARBA00022553"/>
    </source>
</evidence>